<sequence>MVSKILTSVIMVLHNLSRLIFSPYTAMRKIVQESDYGQVGVIFGLVYLYFLYANIIRERTLHPFIISKSALTSFTVFLVTFFLVTSFFYIVGKMLSLKNLKYRKLVFSFAYSVFPALLWFIATSTLYFLLPPPRTISIPGKMFALVFSTYSISLFLWRFILLYLSVRFSLKTTFFKTIAIIALFFIWFIPYSFVMYQLKIFRIPFI</sequence>
<feature type="transmembrane region" description="Helical" evidence="1">
    <location>
        <begin position="69"/>
        <end position="89"/>
    </location>
</feature>
<proteinExistence type="predicted"/>
<accession>A0A1F7I7Q9</accession>
<evidence type="ECO:0000313" key="2">
    <source>
        <dbReference type="EMBL" id="OGK39409.1"/>
    </source>
</evidence>
<feature type="transmembrane region" description="Helical" evidence="1">
    <location>
        <begin position="36"/>
        <end position="57"/>
    </location>
</feature>
<evidence type="ECO:0008006" key="4">
    <source>
        <dbReference type="Google" id="ProtNLM"/>
    </source>
</evidence>
<evidence type="ECO:0000313" key="3">
    <source>
        <dbReference type="Proteomes" id="UP000179024"/>
    </source>
</evidence>
<dbReference type="Proteomes" id="UP000179024">
    <property type="component" value="Unassembled WGS sequence"/>
</dbReference>
<dbReference type="AlphaFoldDB" id="A0A1F7I7Q9"/>
<name>A0A1F7I7Q9_9BACT</name>
<protein>
    <recommendedName>
        <fullName evidence="4">Yip1 domain-containing protein</fullName>
    </recommendedName>
</protein>
<keyword evidence="1" id="KW-0472">Membrane</keyword>
<feature type="transmembrane region" description="Helical" evidence="1">
    <location>
        <begin position="178"/>
        <end position="198"/>
    </location>
</feature>
<reference evidence="2 3" key="1">
    <citation type="journal article" date="2016" name="Nat. Commun.">
        <title>Thousands of microbial genomes shed light on interconnected biogeochemical processes in an aquifer system.</title>
        <authorList>
            <person name="Anantharaman K."/>
            <person name="Brown C.T."/>
            <person name="Hug L.A."/>
            <person name="Sharon I."/>
            <person name="Castelle C.J."/>
            <person name="Probst A.J."/>
            <person name="Thomas B.C."/>
            <person name="Singh A."/>
            <person name="Wilkins M.J."/>
            <person name="Karaoz U."/>
            <person name="Brodie E.L."/>
            <person name="Williams K.H."/>
            <person name="Hubbard S.S."/>
            <person name="Banfield J.F."/>
        </authorList>
    </citation>
    <scope>NUCLEOTIDE SEQUENCE [LARGE SCALE GENOMIC DNA]</scope>
</reference>
<evidence type="ECO:0000256" key="1">
    <source>
        <dbReference type="SAM" id="Phobius"/>
    </source>
</evidence>
<comment type="caution">
    <text evidence="2">The sequence shown here is derived from an EMBL/GenBank/DDBJ whole genome shotgun (WGS) entry which is preliminary data.</text>
</comment>
<gene>
    <name evidence="2" type="ORF">A3F34_02780</name>
</gene>
<feature type="transmembrane region" description="Helical" evidence="1">
    <location>
        <begin position="142"/>
        <end position="166"/>
    </location>
</feature>
<organism evidence="2 3">
    <name type="scientific">Candidatus Roizmanbacteria bacterium RIFCSPHIGHO2_12_FULL_44_10</name>
    <dbReference type="NCBI Taxonomy" id="1802054"/>
    <lineage>
        <taxon>Bacteria</taxon>
        <taxon>Candidatus Roizmaniibacteriota</taxon>
    </lineage>
</organism>
<keyword evidence="1" id="KW-1133">Transmembrane helix</keyword>
<feature type="transmembrane region" description="Helical" evidence="1">
    <location>
        <begin position="109"/>
        <end position="130"/>
    </location>
</feature>
<dbReference type="EMBL" id="MGAE01000019">
    <property type="protein sequence ID" value="OGK39409.1"/>
    <property type="molecule type" value="Genomic_DNA"/>
</dbReference>
<keyword evidence="1" id="KW-0812">Transmembrane</keyword>